<dbReference type="AlphaFoldDB" id="X1F651"/>
<feature type="non-terminal residue" evidence="1">
    <location>
        <position position="1"/>
    </location>
</feature>
<gene>
    <name evidence="1" type="ORF">S01H4_65367</name>
</gene>
<name>X1F651_9ZZZZ</name>
<accession>X1F651</accession>
<dbReference type="Gene3D" id="3.40.50.300">
    <property type="entry name" value="P-loop containing nucleotide triphosphate hydrolases"/>
    <property type="match status" value="1"/>
</dbReference>
<protein>
    <submittedName>
        <fullName evidence="1">Uncharacterized protein</fullName>
    </submittedName>
</protein>
<comment type="caution">
    <text evidence="1">The sequence shown here is derived from an EMBL/GenBank/DDBJ whole genome shotgun (WGS) entry which is preliminary data.</text>
</comment>
<proteinExistence type="predicted"/>
<sequence>PRNQQGHRNLPFILREAQIDIVNAIKDAIDNQHDMIIDKSRDEGATELICKMYVLYWLLDPESQFLVGSRKAEFVDKGVEVKEGRISGDHKCLFHKILYGIVNLPNW</sequence>
<dbReference type="EMBL" id="BART01039972">
    <property type="protein sequence ID" value="GAH24864.1"/>
    <property type="molecule type" value="Genomic_DNA"/>
</dbReference>
<organism evidence="1">
    <name type="scientific">marine sediment metagenome</name>
    <dbReference type="NCBI Taxonomy" id="412755"/>
    <lineage>
        <taxon>unclassified sequences</taxon>
        <taxon>metagenomes</taxon>
        <taxon>ecological metagenomes</taxon>
    </lineage>
</organism>
<reference evidence="1" key="1">
    <citation type="journal article" date="2014" name="Front. Microbiol.">
        <title>High frequency of phylogenetically diverse reductive dehalogenase-homologous genes in deep subseafloor sedimentary metagenomes.</title>
        <authorList>
            <person name="Kawai M."/>
            <person name="Futagami T."/>
            <person name="Toyoda A."/>
            <person name="Takaki Y."/>
            <person name="Nishi S."/>
            <person name="Hori S."/>
            <person name="Arai W."/>
            <person name="Tsubouchi T."/>
            <person name="Morono Y."/>
            <person name="Uchiyama I."/>
            <person name="Ito T."/>
            <person name="Fujiyama A."/>
            <person name="Inagaki F."/>
            <person name="Takami H."/>
        </authorList>
    </citation>
    <scope>NUCLEOTIDE SEQUENCE</scope>
    <source>
        <strain evidence="1">Expedition CK06-06</strain>
    </source>
</reference>
<dbReference type="InterPro" id="IPR027417">
    <property type="entry name" value="P-loop_NTPase"/>
</dbReference>
<feature type="non-terminal residue" evidence="1">
    <location>
        <position position="107"/>
    </location>
</feature>
<evidence type="ECO:0000313" key="1">
    <source>
        <dbReference type="EMBL" id="GAH24864.1"/>
    </source>
</evidence>